<keyword evidence="1" id="KW-0812">Transmembrane</keyword>
<keyword evidence="1" id="KW-0472">Membrane</keyword>
<reference evidence="2 3" key="1">
    <citation type="submission" date="2008-06" db="EMBL/GenBank/DDBJ databases">
        <title>Complete sequence of Chloroherpeton thalassium ATCC 35110.</title>
        <authorList>
            <consortium name="US DOE Joint Genome Institute"/>
            <person name="Lucas S."/>
            <person name="Copeland A."/>
            <person name="Lapidus A."/>
            <person name="Glavina del Rio T."/>
            <person name="Dalin E."/>
            <person name="Tice H."/>
            <person name="Bruce D."/>
            <person name="Goodwin L."/>
            <person name="Pitluck S."/>
            <person name="Schmutz J."/>
            <person name="Larimer F."/>
            <person name="Land M."/>
            <person name="Hauser L."/>
            <person name="Kyrpides N."/>
            <person name="Mikhailova N."/>
            <person name="Liu Z."/>
            <person name="Li T."/>
            <person name="Zhao F."/>
            <person name="Overmann J."/>
            <person name="Bryant D.A."/>
            <person name="Richardson P."/>
        </authorList>
    </citation>
    <scope>NUCLEOTIDE SEQUENCE [LARGE SCALE GENOMIC DNA]</scope>
    <source>
        <strain evidence="3">ATCC 35110 / GB-78</strain>
    </source>
</reference>
<evidence type="ECO:0000313" key="2">
    <source>
        <dbReference type="EMBL" id="ACF13294.1"/>
    </source>
</evidence>
<evidence type="ECO:0000256" key="1">
    <source>
        <dbReference type="SAM" id="Phobius"/>
    </source>
</evidence>
<dbReference type="EMBL" id="CP001100">
    <property type="protein sequence ID" value="ACF13294.1"/>
    <property type="molecule type" value="Genomic_DNA"/>
</dbReference>
<protein>
    <submittedName>
        <fullName evidence="2">Uncharacterized protein</fullName>
    </submittedName>
</protein>
<dbReference type="AlphaFoldDB" id="B3QWT0"/>
<accession>B3QWT0</accession>
<name>B3QWT0_CHLT3</name>
<evidence type="ECO:0000313" key="3">
    <source>
        <dbReference type="Proteomes" id="UP000001208"/>
    </source>
</evidence>
<gene>
    <name evidence="2" type="ordered locus">Ctha_0826</name>
</gene>
<dbReference type="HOGENOM" id="CLU_1583589_0_0_10"/>
<dbReference type="RefSeq" id="WP_012499378.1">
    <property type="nucleotide sequence ID" value="NC_011026.1"/>
</dbReference>
<dbReference type="Proteomes" id="UP000001208">
    <property type="component" value="Chromosome"/>
</dbReference>
<dbReference type="KEGG" id="cts:Ctha_0826"/>
<sequence>MKRPIDKLGYDTQSQSSYIAGTLDDMLQNAYARSYDDSFVEIPTPKKTPDSSLDGEPQKLSGKMSFSKKQLTQRAQKKIESILNLRTFFLVGGVTVVLVFYIYNVISINKLSAQSEKVRKKLEEVRSLNTVLESHLQSSWRFEELSETADAKLGLKISPKLPVVLEKE</sequence>
<keyword evidence="3" id="KW-1185">Reference proteome</keyword>
<feature type="transmembrane region" description="Helical" evidence="1">
    <location>
        <begin position="83"/>
        <end position="103"/>
    </location>
</feature>
<dbReference type="eggNOG" id="ENOG50343MY">
    <property type="taxonomic scope" value="Bacteria"/>
</dbReference>
<proteinExistence type="predicted"/>
<organism evidence="2 3">
    <name type="scientific">Chloroherpeton thalassium (strain ATCC 35110 / GB-78)</name>
    <dbReference type="NCBI Taxonomy" id="517418"/>
    <lineage>
        <taxon>Bacteria</taxon>
        <taxon>Pseudomonadati</taxon>
        <taxon>Chlorobiota</taxon>
        <taxon>Chlorobiia</taxon>
        <taxon>Chlorobiales</taxon>
        <taxon>Chloroherpetonaceae</taxon>
        <taxon>Chloroherpeton</taxon>
    </lineage>
</organism>
<dbReference type="STRING" id="517418.Ctha_0826"/>
<keyword evidence="1" id="KW-1133">Transmembrane helix</keyword>